<feature type="region of interest" description="Disordered" evidence="1">
    <location>
        <begin position="1"/>
        <end position="25"/>
    </location>
</feature>
<proteinExistence type="predicted"/>
<dbReference type="PANTHER" id="PTHR31325">
    <property type="entry name" value="OS01G0798800 PROTEIN-RELATED"/>
    <property type="match status" value="1"/>
</dbReference>
<dbReference type="InterPro" id="IPR007658">
    <property type="entry name" value="DUF594"/>
</dbReference>
<gene>
    <name evidence="3" type="ORF">SETIT_2G025000v2</name>
</gene>
<dbReference type="OrthoDB" id="1689146at2759"/>
<dbReference type="Pfam" id="PF04578">
    <property type="entry name" value="DUF594"/>
    <property type="match status" value="1"/>
</dbReference>
<reference evidence="3" key="1">
    <citation type="journal article" date="2012" name="Nat. Biotechnol.">
        <title>Reference genome sequence of the model plant Setaria.</title>
        <authorList>
            <person name="Bennetzen J.L."/>
            <person name="Schmutz J."/>
            <person name="Wang H."/>
            <person name="Percifield R."/>
            <person name="Hawkins J."/>
            <person name="Pontaroli A.C."/>
            <person name="Estep M."/>
            <person name="Feng L."/>
            <person name="Vaughn J.N."/>
            <person name="Grimwood J."/>
            <person name="Jenkins J."/>
            <person name="Barry K."/>
            <person name="Lindquist E."/>
            <person name="Hellsten U."/>
            <person name="Deshpande S."/>
            <person name="Wang X."/>
            <person name="Wu X."/>
            <person name="Mitros T."/>
            <person name="Triplett J."/>
            <person name="Yang X."/>
            <person name="Ye C.Y."/>
            <person name="Mauro-Herrera M."/>
            <person name="Wang L."/>
            <person name="Li P."/>
            <person name="Sharma M."/>
            <person name="Sharma R."/>
            <person name="Ronald P.C."/>
            <person name="Panaud O."/>
            <person name="Kellogg E.A."/>
            <person name="Brutnell T.P."/>
            <person name="Doust A.N."/>
            <person name="Tuskan G.A."/>
            <person name="Rokhsar D."/>
            <person name="Devos K.M."/>
        </authorList>
    </citation>
    <scope>NUCLEOTIDE SEQUENCE [LARGE SCALE GENOMIC DNA]</scope>
    <source>
        <strain evidence="3">Yugu1</strain>
    </source>
</reference>
<reference evidence="3" key="2">
    <citation type="submission" date="2015-07" db="EMBL/GenBank/DDBJ databases">
        <authorList>
            <person name="Noorani M."/>
        </authorList>
    </citation>
    <scope>NUCLEOTIDE SEQUENCE</scope>
    <source>
        <strain evidence="3">Yugu1</strain>
    </source>
</reference>
<organism evidence="3">
    <name type="scientific">Setaria italica</name>
    <name type="common">Foxtail millet</name>
    <name type="synonym">Panicum italicum</name>
    <dbReference type="NCBI Taxonomy" id="4555"/>
    <lineage>
        <taxon>Eukaryota</taxon>
        <taxon>Viridiplantae</taxon>
        <taxon>Streptophyta</taxon>
        <taxon>Embryophyta</taxon>
        <taxon>Tracheophyta</taxon>
        <taxon>Spermatophyta</taxon>
        <taxon>Magnoliopsida</taxon>
        <taxon>Liliopsida</taxon>
        <taxon>Poales</taxon>
        <taxon>Poaceae</taxon>
        <taxon>PACMAD clade</taxon>
        <taxon>Panicoideae</taxon>
        <taxon>Panicodae</taxon>
        <taxon>Paniceae</taxon>
        <taxon>Cenchrinae</taxon>
        <taxon>Setaria</taxon>
    </lineage>
</organism>
<keyword evidence="2" id="KW-0812">Transmembrane</keyword>
<keyword evidence="2" id="KW-1133">Transmembrane helix</keyword>
<evidence type="ECO:0000313" key="3">
    <source>
        <dbReference type="EMBL" id="RCV09401.1"/>
    </source>
</evidence>
<dbReference type="EMBL" id="CM003529">
    <property type="protein sequence ID" value="RCV09401.1"/>
    <property type="molecule type" value="Genomic_DNA"/>
</dbReference>
<evidence type="ECO:0008006" key="4">
    <source>
        <dbReference type="Google" id="ProtNLM"/>
    </source>
</evidence>
<evidence type="ECO:0000256" key="1">
    <source>
        <dbReference type="SAM" id="MobiDB-lite"/>
    </source>
</evidence>
<name>A0A368PUD0_SETIT</name>
<keyword evidence="2" id="KW-0472">Membrane</keyword>
<sequence length="267" mass="29586">MQKLRARELNQNGEPPVGEDAPPPPLLVMREEEKQVEMQPSGYAFKDDSGTMVINNNGLAGAQDRVFGLIANELSFLHDYYYSSLPISYSKCCMPILSIFLSLLTIGCIAATYLSRYCAYLVTWCPELLPDNNAWSKSLYDAVKKDARRALASHAAIRSSTPEDEYQKLVELLGANSKHEVLKKGVKLGKHLAETIDDEETAWKLLADFWSEMILYIAPSEDLKGHKEAIARGGELITLLWAMLFHAGIVNRPGEEDGAASTYAATV</sequence>
<accession>A0A368PUD0</accession>
<evidence type="ECO:0000256" key="2">
    <source>
        <dbReference type="SAM" id="Phobius"/>
    </source>
</evidence>
<dbReference type="AlphaFoldDB" id="A0A368PUD0"/>
<protein>
    <recommendedName>
        <fullName evidence="4">DUF4220 domain-containing protein</fullName>
    </recommendedName>
</protein>
<feature type="transmembrane region" description="Helical" evidence="2">
    <location>
        <begin position="92"/>
        <end position="114"/>
    </location>
</feature>